<feature type="domain" description="Protein phosphatase 1 regulatory subunit 26 N-terminal" evidence="2">
    <location>
        <begin position="1"/>
        <end position="176"/>
    </location>
</feature>
<dbReference type="RefSeq" id="XP_030209688.1">
    <property type="nucleotide sequence ID" value="XM_030353828.1"/>
</dbReference>
<feature type="domain" description="Protein phosphatase 1 regulatory subunit 26 N-terminal" evidence="2">
    <location>
        <begin position="221"/>
        <end position="285"/>
    </location>
</feature>
<dbReference type="GeneTree" id="ENSGT00390000014118"/>
<feature type="compositionally biased region" description="Basic and acidic residues" evidence="1">
    <location>
        <begin position="569"/>
        <end position="578"/>
    </location>
</feature>
<dbReference type="GeneID" id="115541903"/>
<feature type="compositionally biased region" description="Basic residues" evidence="1">
    <location>
        <begin position="352"/>
        <end position="361"/>
    </location>
</feature>
<feature type="region of interest" description="Disordered" evidence="1">
    <location>
        <begin position="351"/>
        <end position="371"/>
    </location>
</feature>
<accession>A0A8C5A102</accession>
<feature type="compositionally biased region" description="Polar residues" evidence="1">
    <location>
        <begin position="442"/>
        <end position="454"/>
    </location>
</feature>
<feature type="compositionally biased region" description="Basic and acidic residues" evidence="1">
    <location>
        <begin position="609"/>
        <end position="622"/>
    </location>
</feature>
<feature type="compositionally biased region" description="Polar residues" evidence="1">
    <location>
        <begin position="484"/>
        <end position="497"/>
    </location>
</feature>
<dbReference type="Ensembl" id="ENSGMOT00000032607.1">
    <property type="protein sequence ID" value="ENSGMOP00000024489.1"/>
    <property type="gene ID" value="ENSGMOG00000034539.1"/>
</dbReference>
<feature type="domain" description="Protein phosphatase 1 regulatory subunit 26 N-terminal" evidence="2">
    <location>
        <begin position="290"/>
        <end position="549"/>
    </location>
</feature>
<dbReference type="Pfam" id="PF15740">
    <property type="entry name" value="PPP1R26_N"/>
    <property type="match status" value="4"/>
</dbReference>
<dbReference type="GO" id="GO:0004864">
    <property type="term" value="F:protein phosphatase inhibitor activity"/>
    <property type="evidence" value="ECO:0007669"/>
    <property type="project" value="InterPro"/>
</dbReference>
<feature type="region of interest" description="Disordered" evidence="1">
    <location>
        <begin position="951"/>
        <end position="1025"/>
    </location>
</feature>
<feature type="compositionally biased region" description="Basic and acidic residues" evidence="1">
    <location>
        <begin position="217"/>
        <end position="258"/>
    </location>
</feature>
<feature type="region of interest" description="Disordered" evidence="1">
    <location>
        <begin position="94"/>
        <end position="126"/>
    </location>
</feature>
<proteinExistence type="predicted"/>
<feature type="compositionally biased region" description="Basic and acidic residues" evidence="1">
    <location>
        <begin position="1054"/>
        <end position="1068"/>
    </location>
</feature>
<feature type="compositionally biased region" description="Basic and acidic residues" evidence="1">
    <location>
        <begin position="1012"/>
        <end position="1025"/>
    </location>
</feature>
<feature type="region of interest" description="Disordered" evidence="1">
    <location>
        <begin position="602"/>
        <end position="692"/>
    </location>
</feature>
<reference evidence="3" key="2">
    <citation type="submission" date="2025-09" db="UniProtKB">
        <authorList>
            <consortium name="Ensembl"/>
        </authorList>
    </citation>
    <scope>IDENTIFICATION</scope>
</reference>
<evidence type="ECO:0000259" key="2">
    <source>
        <dbReference type="Pfam" id="PF15740"/>
    </source>
</evidence>
<dbReference type="OrthoDB" id="9939953at2759"/>
<reference evidence="3" key="1">
    <citation type="submission" date="2025-08" db="UniProtKB">
        <authorList>
            <consortium name="Ensembl"/>
        </authorList>
    </citation>
    <scope>IDENTIFICATION</scope>
</reference>
<dbReference type="PANTHER" id="PTHR15724">
    <property type="entry name" value="PROTEIN PHOSPHATASE 1 REGULATORY SUBUNIT 26"/>
    <property type="match status" value="1"/>
</dbReference>
<name>A0A8C5A102_GADMO</name>
<evidence type="ECO:0000313" key="3">
    <source>
        <dbReference type="Ensembl" id="ENSGMOP00000024489.1"/>
    </source>
</evidence>
<feature type="region of interest" description="Disordered" evidence="1">
    <location>
        <begin position="1049"/>
        <end position="1068"/>
    </location>
</feature>
<feature type="compositionally biased region" description="Basic and acidic residues" evidence="1">
    <location>
        <begin position="138"/>
        <end position="148"/>
    </location>
</feature>
<feature type="region of interest" description="Disordered" evidence="1">
    <location>
        <begin position="138"/>
        <end position="160"/>
    </location>
</feature>
<feature type="compositionally biased region" description="Basic and acidic residues" evidence="1">
    <location>
        <begin position="503"/>
        <end position="513"/>
    </location>
</feature>
<feature type="region of interest" description="Disordered" evidence="1">
    <location>
        <begin position="826"/>
        <end position="852"/>
    </location>
</feature>
<feature type="compositionally biased region" description="Low complexity" evidence="1">
    <location>
        <begin position="362"/>
        <end position="371"/>
    </location>
</feature>
<feature type="region of interest" description="Disordered" evidence="1">
    <location>
        <begin position="484"/>
        <end position="548"/>
    </location>
</feature>
<feature type="region of interest" description="Disordered" evidence="1">
    <location>
        <begin position="217"/>
        <end position="266"/>
    </location>
</feature>
<feature type="compositionally biased region" description="Basic and acidic residues" evidence="1">
    <location>
        <begin position="649"/>
        <end position="658"/>
    </location>
</feature>
<evidence type="ECO:0000256" key="1">
    <source>
        <dbReference type="SAM" id="MobiDB-lite"/>
    </source>
</evidence>
<dbReference type="Proteomes" id="UP000694546">
    <property type="component" value="Chromosome 4"/>
</dbReference>
<dbReference type="PANTHER" id="PTHR15724:SF0">
    <property type="entry name" value="PROTEIN PHOSPHATASE 1 REGULATORY SUBUNIT 26"/>
    <property type="match status" value="1"/>
</dbReference>
<organism evidence="3 4">
    <name type="scientific">Gadus morhua</name>
    <name type="common">Atlantic cod</name>
    <dbReference type="NCBI Taxonomy" id="8049"/>
    <lineage>
        <taxon>Eukaryota</taxon>
        <taxon>Metazoa</taxon>
        <taxon>Chordata</taxon>
        <taxon>Craniata</taxon>
        <taxon>Vertebrata</taxon>
        <taxon>Euteleostomi</taxon>
        <taxon>Actinopterygii</taxon>
        <taxon>Neopterygii</taxon>
        <taxon>Teleostei</taxon>
        <taxon>Neoteleostei</taxon>
        <taxon>Acanthomorphata</taxon>
        <taxon>Zeiogadaria</taxon>
        <taxon>Gadariae</taxon>
        <taxon>Gadiformes</taxon>
        <taxon>Gadoidei</taxon>
        <taxon>Gadidae</taxon>
        <taxon>Gadus</taxon>
    </lineage>
</organism>
<sequence>MYLMNVPPFAATHTEWRTCGPPPDFSLHGLHSSDSELSTGDANIQDKVQMIIKSLRSTQSSIDMGDEIVGNVPQGQEVHLEACKFGMGPLVGAKSSTGSGTESRQTQSVFPVKSESQDSDSDDSVDRGIEEAILEYLKEKDGHKRNEEPSSNILLPSKVHRKTPPVPEICKQHSDSNIVLSANHQFSKITEVETPMAPVQSSVTKNNSLPFKDIPVKKMEKSMTTKSVLSKEPKKVMENNLDKKAKDPVPVKTEKDSLDSSSDDGIEEAIQKYQLEKKDKEIGSKEACNSFTSQDLTDSSSSDDGIEEAIRSYQREQLKEKNVPKPLLLKQRPSIKSPLQSLCSSNTEKINKLKSKKKSKNKNLQSGPPLSSVLLPKSSLFGSSNSNGNGTLLLKEEPFKIHSPTTTKTTPAELMCAEAILDISKAVMPAAFTATVSIDGFNTNETLSGPSTTAGGSSDSSIDSEDGIEQEICMFLEQKAQMQKQPQTTATLSSLPASLNEPDMAKGKPESIQKKVLRLSLTQRRKLKSQDCKKPVTSPKRMNELALKDGEGSSSLVSYQMELSPSSVEFDKTERGGDKSSSLDSDEDLDTAIKDLLKTKKKLKRKTRDMKLKSRKCLKDPEPCDGIPTKKQKLNPVSKRVVLKKAPIKNRDMSEKTKVSRKSPSQQKQTIKRIDDGGAGETDQLKGTGSGNVLSLYTSESAVQGIEDNSSVDSDDSIEQEIRKFLAEKAKVIPTETRNKDEDRPIYGSISKQLTEKATKLESQLAEIPTPENTRLPDVQSKLCEDGLSSMTPLTIGTTCHPSLLSCSPSLLQHTDGVVKREELRPSIGSGHASSNSHLEKARARPATSPSVVQPFSDAMKWRQSLGLPIKNTRPVFAIQPSSHITSSSMNETAAAAAAATPFHRARINPKPHTPVTLWTSARNSQPVSPIRHYPETPVNPMSSSVPNPFFATKHSLGRSPMMGLSSGKQSQAERESRLAPPSEQDQGAFTRLDPTRRSGKVWVQASPMSEGRAEKLTSRGNEGREEYASAVKAVQSVKMEVEDFVDETDCELEERRETEKTRGVSSM</sequence>
<feature type="region of interest" description="Disordered" evidence="1">
    <location>
        <begin position="560"/>
        <end position="586"/>
    </location>
</feature>
<feature type="region of interest" description="Disordered" evidence="1">
    <location>
        <begin position="442"/>
        <end position="464"/>
    </location>
</feature>
<feature type="domain" description="Protein phosphatase 1 regulatory subunit 26 N-terminal" evidence="2">
    <location>
        <begin position="566"/>
        <end position="732"/>
    </location>
</feature>
<gene>
    <name evidence="3" type="primary">ppp1r26</name>
</gene>
<dbReference type="AlphaFoldDB" id="A0A8C5A102"/>
<dbReference type="InterPro" id="IPR031474">
    <property type="entry name" value="PPP1R26_N"/>
</dbReference>
<protein>
    <recommendedName>
        <fullName evidence="2">Protein phosphatase 1 regulatory subunit 26 N-terminal domain-containing protein</fullName>
    </recommendedName>
</protein>
<keyword evidence="4" id="KW-1185">Reference proteome</keyword>
<evidence type="ECO:0000313" key="4">
    <source>
        <dbReference type="Proteomes" id="UP000694546"/>
    </source>
</evidence>
<dbReference type="OMA" id="PWPSRKA"/>
<dbReference type="InterPro" id="IPR026130">
    <property type="entry name" value="PPP1R26"/>
</dbReference>
<feature type="compositionally biased region" description="Polar residues" evidence="1">
    <location>
        <begin position="94"/>
        <end position="109"/>
    </location>
</feature>